<comment type="caution">
    <text evidence="2">The sequence shown here is derived from an EMBL/GenBank/DDBJ whole genome shotgun (WGS) entry which is preliminary data.</text>
</comment>
<accession>A0A8J5D2F4</accession>
<gene>
    <name evidence="2" type="ORF">GWK47_028495</name>
</gene>
<dbReference type="PANTHER" id="PTHR35385:SF2">
    <property type="entry name" value="PROTEIN B, PUTATIVE-RELATED"/>
    <property type="match status" value="1"/>
</dbReference>
<dbReference type="OrthoDB" id="6436300at2759"/>
<evidence type="ECO:0000259" key="1">
    <source>
        <dbReference type="Pfam" id="PF10551"/>
    </source>
</evidence>
<dbReference type="Pfam" id="PF10551">
    <property type="entry name" value="MULE"/>
    <property type="match status" value="1"/>
</dbReference>
<dbReference type="Proteomes" id="UP000770661">
    <property type="component" value="Unassembled WGS sequence"/>
</dbReference>
<reference evidence="2" key="1">
    <citation type="submission" date="2020-07" db="EMBL/GenBank/DDBJ databases">
        <title>The High-quality genome of the commercially important snow crab, Chionoecetes opilio.</title>
        <authorList>
            <person name="Jeong J.-H."/>
            <person name="Ryu S."/>
        </authorList>
    </citation>
    <scope>NUCLEOTIDE SEQUENCE</scope>
    <source>
        <strain evidence="2">MADBK_172401_WGS</strain>
        <tissue evidence="2">Digestive gland</tissue>
    </source>
</reference>
<evidence type="ECO:0000313" key="2">
    <source>
        <dbReference type="EMBL" id="KAG0730309.1"/>
    </source>
</evidence>
<keyword evidence="3" id="KW-1185">Reference proteome</keyword>
<sequence>MYLPTFVYCCRVRMDVTIRKVHKDSARRDAMMPSYPCFITICGVHNHSTSSADALKQLRVLPGTKDIFEKYFHIGMTSAQAARYHTMKLNLVDDLVGQASNAVNPTHRTIAYMRAQWLKKESWWFEHRFPWCVDQLNTAVIPLLCSGPVGALPLAVLFTSSLDEATLTKGFCMIKDCLGPVAFYGKGAPDCFMTDNCDAERNALKANWPTAQSFLCIFHVLQQVWRWLLDGKHGIDKDSRQELMGLVKSLVYAKSPVFFMETWEKFQNNSLVKRNSNFLRCKAFNTAQLVVFMVEIFDVYMRQRLVDVALGRRRVKNNNIGTVSMQSITSLGVKKFIVKSQTNPDESYDIDLSIGMCTCPKGKVGLDGEKYHANQHPYREEVQVCREELLLFSKDDDQGA</sequence>
<dbReference type="PANTHER" id="PTHR35385">
    <property type="entry name" value="PROTEIN B, PUTATIVE-RELATED-RELATED"/>
    <property type="match status" value="1"/>
</dbReference>
<name>A0A8J5D2F4_CHIOP</name>
<feature type="domain" description="MULE transposase" evidence="1">
    <location>
        <begin position="186"/>
        <end position="222"/>
    </location>
</feature>
<organism evidence="2 3">
    <name type="scientific">Chionoecetes opilio</name>
    <name type="common">Atlantic snow crab</name>
    <name type="synonym">Cancer opilio</name>
    <dbReference type="NCBI Taxonomy" id="41210"/>
    <lineage>
        <taxon>Eukaryota</taxon>
        <taxon>Metazoa</taxon>
        <taxon>Ecdysozoa</taxon>
        <taxon>Arthropoda</taxon>
        <taxon>Crustacea</taxon>
        <taxon>Multicrustacea</taxon>
        <taxon>Malacostraca</taxon>
        <taxon>Eumalacostraca</taxon>
        <taxon>Eucarida</taxon>
        <taxon>Decapoda</taxon>
        <taxon>Pleocyemata</taxon>
        <taxon>Brachyura</taxon>
        <taxon>Eubrachyura</taxon>
        <taxon>Majoidea</taxon>
        <taxon>Majidae</taxon>
        <taxon>Chionoecetes</taxon>
    </lineage>
</organism>
<dbReference type="AlphaFoldDB" id="A0A8J5D2F4"/>
<evidence type="ECO:0000313" key="3">
    <source>
        <dbReference type="Proteomes" id="UP000770661"/>
    </source>
</evidence>
<dbReference type="InterPro" id="IPR018289">
    <property type="entry name" value="MULE_transposase_dom"/>
</dbReference>
<protein>
    <recommendedName>
        <fullName evidence="1">MULE transposase domain-containing protein</fullName>
    </recommendedName>
</protein>
<proteinExistence type="predicted"/>
<dbReference type="EMBL" id="JACEEZ010000283">
    <property type="protein sequence ID" value="KAG0730309.1"/>
    <property type="molecule type" value="Genomic_DNA"/>
</dbReference>